<name>A0ACB9FEK7_ARCLA</name>
<keyword evidence="2" id="KW-1185">Reference proteome</keyword>
<evidence type="ECO:0000313" key="2">
    <source>
        <dbReference type="Proteomes" id="UP001055879"/>
    </source>
</evidence>
<sequence length="561" mass="61407">MDRKVSVNNKPTSKGKDCSFAGGDLGDVRRDNKSYSVVVKGRDSIMNRQGKQTYTTTRRNGNNGVEETRTIEVDTDEVTKDILKRSLIGEAKNFDHLDNLAEICKDIGLSTAQIKHIGGKEVLLVLDNEAAADAIVKNSKHEIRQWLWILRKWDEFYSPEGRISWVQIIGVPIHCWNNSTFRRIAEIWGTVLGTKNCSIVEGQSLVVGKVLLQTIDVTPIEESLIVKCGEKSFQVRITENFKDIVELEIAKESDSDDSSEPGDALNYQSEEDGSSSKEEDGIADTPILGLDMDVGNPHIFSNGNVRNMEIFHSNSNPSNIQDEPEIGKNSSEQEVEGHRRPGVAVVGANPEDPRGIVSTFEDENVKTSNLENMCNEAHVDVSSLDPITGLDLNQDPMGEPTSSIGNRGVGPKDNIGKGVSVDIPKQKNTQTPFPSFTHSSFSFGNGLVDVSKRKLSGGIKGRIPFGRNKIWNERTGNNSRRSKISSSIDHTSPMLESSSRKRPRTSMSIGSSSEGLSHHSASQGTPLDPDSIVNLGKEIGFTWDNSVGVHDQTDPPTGGQS</sequence>
<reference evidence="1 2" key="2">
    <citation type="journal article" date="2022" name="Mol. Ecol. Resour.">
        <title>The genomes of chicory, endive, great burdock and yacon provide insights into Asteraceae paleo-polyploidization history and plant inulin production.</title>
        <authorList>
            <person name="Fan W."/>
            <person name="Wang S."/>
            <person name="Wang H."/>
            <person name="Wang A."/>
            <person name="Jiang F."/>
            <person name="Liu H."/>
            <person name="Zhao H."/>
            <person name="Xu D."/>
            <person name="Zhang Y."/>
        </authorList>
    </citation>
    <scope>NUCLEOTIDE SEQUENCE [LARGE SCALE GENOMIC DNA]</scope>
    <source>
        <strain evidence="2">cv. Niubang</strain>
    </source>
</reference>
<accession>A0ACB9FEK7</accession>
<protein>
    <submittedName>
        <fullName evidence="1">Uncharacterized protein</fullName>
    </submittedName>
</protein>
<reference evidence="2" key="1">
    <citation type="journal article" date="2022" name="Mol. Ecol. Resour.">
        <title>The genomes of chicory, endive, great burdock and yacon provide insights into Asteraceae palaeo-polyploidization history and plant inulin production.</title>
        <authorList>
            <person name="Fan W."/>
            <person name="Wang S."/>
            <person name="Wang H."/>
            <person name="Wang A."/>
            <person name="Jiang F."/>
            <person name="Liu H."/>
            <person name="Zhao H."/>
            <person name="Xu D."/>
            <person name="Zhang Y."/>
        </authorList>
    </citation>
    <scope>NUCLEOTIDE SEQUENCE [LARGE SCALE GENOMIC DNA]</scope>
    <source>
        <strain evidence="2">cv. Niubang</strain>
    </source>
</reference>
<comment type="caution">
    <text evidence="1">The sequence shown here is derived from an EMBL/GenBank/DDBJ whole genome shotgun (WGS) entry which is preliminary data.</text>
</comment>
<dbReference type="EMBL" id="CM042047">
    <property type="protein sequence ID" value="KAI3769077.1"/>
    <property type="molecule type" value="Genomic_DNA"/>
</dbReference>
<proteinExistence type="predicted"/>
<organism evidence="1 2">
    <name type="scientific">Arctium lappa</name>
    <name type="common">Greater burdock</name>
    <name type="synonym">Lappa major</name>
    <dbReference type="NCBI Taxonomy" id="4217"/>
    <lineage>
        <taxon>Eukaryota</taxon>
        <taxon>Viridiplantae</taxon>
        <taxon>Streptophyta</taxon>
        <taxon>Embryophyta</taxon>
        <taxon>Tracheophyta</taxon>
        <taxon>Spermatophyta</taxon>
        <taxon>Magnoliopsida</taxon>
        <taxon>eudicotyledons</taxon>
        <taxon>Gunneridae</taxon>
        <taxon>Pentapetalae</taxon>
        <taxon>asterids</taxon>
        <taxon>campanulids</taxon>
        <taxon>Asterales</taxon>
        <taxon>Asteraceae</taxon>
        <taxon>Carduoideae</taxon>
        <taxon>Cardueae</taxon>
        <taxon>Arctiinae</taxon>
        <taxon>Arctium</taxon>
    </lineage>
</organism>
<dbReference type="Proteomes" id="UP001055879">
    <property type="component" value="Linkage Group LG01"/>
</dbReference>
<evidence type="ECO:0000313" key="1">
    <source>
        <dbReference type="EMBL" id="KAI3769077.1"/>
    </source>
</evidence>
<gene>
    <name evidence="1" type="ORF">L6452_00173</name>
</gene>